<dbReference type="SUPFAM" id="SSF82689">
    <property type="entry name" value="Mechanosensitive channel protein MscS (YggB), C-terminal domain"/>
    <property type="match status" value="1"/>
</dbReference>
<dbReference type="GO" id="GO:0005886">
    <property type="term" value="C:plasma membrane"/>
    <property type="evidence" value="ECO:0007669"/>
    <property type="project" value="UniProtKB-SubCell"/>
</dbReference>
<dbReference type="EMBL" id="VIAQ01000008">
    <property type="protein sequence ID" value="TQD27665.1"/>
    <property type="molecule type" value="Genomic_DNA"/>
</dbReference>
<dbReference type="InterPro" id="IPR006685">
    <property type="entry name" value="MscS_channel_2nd"/>
</dbReference>
<evidence type="ECO:0000256" key="6">
    <source>
        <dbReference type="ARBA" id="ARBA00023136"/>
    </source>
</evidence>
<reference evidence="9 10" key="1">
    <citation type="submission" date="2019-06" db="EMBL/GenBank/DDBJ databases">
        <title>Draft genome sequence of Methanolobus vulcani B1d.</title>
        <authorList>
            <person name="Creighbaum A.J."/>
            <person name="Ticak T."/>
            <person name="Hariraju D."/>
            <person name="Arivett B.A."/>
            <person name="Ferguson D.J.Jr."/>
        </authorList>
    </citation>
    <scope>NUCLEOTIDE SEQUENCE [LARGE SCALE GENOMIC DNA]</scope>
    <source>
        <strain evidence="9 10">B1d</strain>
    </source>
</reference>
<gene>
    <name evidence="9" type="ORF">FKV42_03135</name>
</gene>
<dbReference type="PANTHER" id="PTHR30221">
    <property type="entry name" value="SMALL-CONDUCTANCE MECHANOSENSITIVE CHANNEL"/>
    <property type="match status" value="1"/>
</dbReference>
<comment type="subcellular location">
    <subcellularLocation>
        <location evidence="1">Cell membrane</location>
        <topology evidence="1">Multi-pass membrane protein</topology>
    </subcellularLocation>
</comment>
<keyword evidence="4 7" id="KW-0812">Transmembrane</keyword>
<dbReference type="PANTHER" id="PTHR30221:SF1">
    <property type="entry name" value="SMALL-CONDUCTANCE MECHANOSENSITIVE CHANNEL"/>
    <property type="match status" value="1"/>
</dbReference>
<name>A0A7Z8KQI8_9EURY</name>
<proteinExistence type="inferred from homology"/>
<dbReference type="Pfam" id="PF00924">
    <property type="entry name" value="MS_channel_2nd"/>
    <property type="match status" value="1"/>
</dbReference>
<dbReference type="InterPro" id="IPR011014">
    <property type="entry name" value="MscS_channel_TM-2"/>
</dbReference>
<keyword evidence="6 7" id="KW-0472">Membrane</keyword>
<evidence type="ECO:0000259" key="8">
    <source>
        <dbReference type="Pfam" id="PF00924"/>
    </source>
</evidence>
<keyword evidence="5 7" id="KW-1133">Transmembrane helix</keyword>
<sequence>MAVLQDILDNVDIWVNAGINILIILFLLLVINIFFTILRTNLMKKAKTKKQRSNIKIFGQLSRYTLSLLVIILAILKTSGAWSSFGVFLGLLSAAIGFALQQPITGVAAWIMVVTKRPFDIGDRIIIGDVKGDVVDFNLTHVHVMEIGGLITDEENSGRLIMIPNWMLFEKNIINYTSNNDFVLHSVTVNVTYESNLDRAIEIADLSARKFLAGTISTSPGSPKVRVDFQASGIDVQVKYFSPARQLHEYSSKITKEIFDRIKDADDVEIAYPHTEVVFRKKAM</sequence>
<dbReference type="GO" id="GO:0008381">
    <property type="term" value="F:mechanosensitive monoatomic ion channel activity"/>
    <property type="evidence" value="ECO:0007669"/>
    <property type="project" value="InterPro"/>
</dbReference>
<keyword evidence="10" id="KW-1185">Reference proteome</keyword>
<feature type="domain" description="Mechanosensitive ion channel MscS" evidence="8">
    <location>
        <begin position="104"/>
        <end position="177"/>
    </location>
</feature>
<dbReference type="Gene3D" id="1.10.287.1260">
    <property type="match status" value="1"/>
</dbReference>
<evidence type="ECO:0000313" key="10">
    <source>
        <dbReference type="Proteomes" id="UP000319335"/>
    </source>
</evidence>
<evidence type="ECO:0000256" key="2">
    <source>
        <dbReference type="ARBA" id="ARBA00008017"/>
    </source>
</evidence>
<organism evidence="9 10">
    <name type="scientific">Methanolobus vulcani</name>
    <dbReference type="NCBI Taxonomy" id="38026"/>
    <lineage>
        <taxon>Archaea</taxon>
        <taxon>Methanobacteriati</taxon>
        <taxon>Methanobacteriota</taxon>
        <taxon>Stenosarchaea group</taxon>
        <taxon>Methanomicrobia</taxon>
        <taxon>Methanosarcinales</taxon>
        <taxon>Methanosarcinaceae</taxon>
        <taxon>Methanolobus</taxon>
    </lineage>
</organism>
<evidence type="ECO:0000256" key="7">
    <source>
        <dbReference type="SAM" id="Phobius"/>
    </source>
</evidence>
<dbReference type="InterPro" id="IPR023408">
    <property type="entry name" value="MscS_beta-dom_sf"/>
</dbReference>
<comment type="similarity">
    <text evidence="2">Belongs to the MscS (TC 1.A.23) family.</text>
</comment>
<evidence type="ECO:0000313" key="9">
    <source>
        <dbReference type="EMBL" id="TQD27665.1"/>
    </source>
</evidence>
<feature type="transmembrane region" description="Helical" evidence="7">
    <location>
        <begin position="57"/>
        <end position="76"/>
    </location>
</feature>
<feature type="transmembrane region" description="Helical" evidence="7">
    <location>
        <begin position="13"/>
        <end position="37"/>
    </location>
</feature>
<dbReference type="InterPro" id="IPR011066">
    <property type="entry name" value="MscS_channel_C_sf"/>
</dbReference>
<comment type="caution">
    <text evidence="9">The sequence shown here is derived from an EMBL/GenBank/DDBJ whole genome shotgun (WGS) entry which is preliminary data.</text>
</comment>
<dbReference type="Gene3D" id="3.30.70.100">
    <property type="match status" value="1"/>
</dbReference>
<dbReference type="AlphaFoldDB" id="A0A7Z8KQI8"/>
<evidence type="ECO:0000256" key="1">
    <source>
        <dbReference type="ARBA" id="ARBA00004651"/>
    </source>
</evidence>
<dbReference type="RefSeq" id="WP_154808795.1">
    <property type="nucleotide sequence ID" value="NZ_VIAQ01000008.1"/>
</dbReference>
<protein>
    <submittedName>
        <fullName evidence="9">Mechanosensitive ion channel</fullName>
    </submittedName>
</protein>
<dbReference type="Proteomes" id="UP000319335">
    <property type="component" value="Unassembled WGS sequence"/>
</dbReference>
<dbReference type="SUPFAM" id="SSF50182">
    <property type="entry name" value="Sm-like ribonucleoproteins"/>
    <property type="match status" value="1"/>
</dbReference>
<dbReference type="InterPro" id="IPR045275">
    <property type="entry name" value="MscS_archaea/bacteria_type"/>
</dbReference>
<accession>A0A7Z8KQI8</accession>
<dbReference type="InterPro" id="IPR010920">
    <property type="entry name" value="LSM_dom_sf"/>
</dbReference>
<evidence type="ECO:0000256" key="3">
    <source>
        <dbReference type="ARBA" id="ARBA00022475"/>
    </source>
</evidence>
<evidence type="ECO:0000256" key="4">
    <source>
        <dbReference type="ARBA" id="ARBA00022692"/>
    </source>
</evidence>
<dbReference type="SUPFAM" id="SSF82861">
    <property type="entry name" value="Mechanosensitive channel protein MscS (YggB), transmembrane region"/>
    <property type="match status" value="1"/>
</dbReference>
<dbReference type="OrthoDB" id="11475at2157"/>
<keyword evidence="3" id="KW-1003">Cell membrane</keyword>
<dbReference type="Gene3D" id="2.30.30.60">
    <property type="match status" value="1"/>
</dbReference>
<evidence type="ECO:0000256" key="5">
    <source>
        <dbReference type="ARBA" id="ARBA00022989"/>
    </source>
</evidence>